<evidence type="ECO:0000256" key="3">
    <source>
        <dbReference type="ARBA" id="ARBA00022729"/>
    </source>
</evidence>
<dbReference type="Proteomes" id="UP001632038">
    <property type="component" value="Unassembled WGS sequence"/>
</dbReference>
<dbReference type="GO" id="GO:0016020">
    <property type="term" value="C:membrane"/>
    <property type="evidence" value="ECO:0007669"/>
    <property type="project" value="UniProtKB-SubCell"/>
</dbReference>
<feature type="chain" id="PRO_5044831793" description="Leucine-rich repeat-containing N-terminal plant-type domain-containing protein" evidence="6">
    <location>
        <begin position="23"/>
        <end position="168"/>
    </location>
</feature>
<name>A0ABD3BL78_9LAMI</name>
<dbReference type="AlphaFoldDB" id="A0ABD3BL78"/>
<evidence type="ECO:0000256" key="5">
    <source>
        <dbReference type="ARBA" id="ARBA00023136"/>
    </source>
</evidence>
<reference evidence="9" key="1">
    <citation type="journal article" date="2024" name="IScience">
        <title>Strigolactones Initiate the Formation of Haustorium-like Structures in Castilleja.</title>
        <authorList>
            <person name="Buerger M."/>
            <person name="Peterson D."/>
            <person name="Chory J."/>
        </authorList>
    </citation>
    <scope>NUCLEOTIDE SEQUENCE [LARGE SCALE GENOMIC DNA]</scope>
</reference>
<keyword evidence="9" id="KW-1185">Reference proteome</keyword>
<proteinExistence type="predicted"/>
<feature type="signal peptide" evidence="6">
    <location>
        <begin position="1"/>
        <end position="22"/>
    </location>
</feature>
<comment type="subcellular location">
    <subcellularLocation>
        <location evidence="1">Membrane</location>
    </subcellularLocation>
</comment>
<evidence type="ECO:0000259" key="7">
    <source>
        <dbReference type="Pfam" id="PF08263"/>
    </source>
</evidence>
<dbReference type="FunFam" id="3.80.10.10:FF:000400">
    <property type="entry name" value="Nuclear pore complex protein NUP107"/>
    <property type="match status" value="1"/>
</dbReference>
<dbReference type="InterPro" id="IPR013210">
    <property type="entry name" value="LRR_N_plant-typ"/>
</dbReference>
<organism evidence="8 9">
    <name type="scientific">Castilleja foliolosa</name>
    <dbReference type="NCBI Taxonomy" id="1961234"/>
    <lineage>
        <taxon>Eukaryota</taxon>
        <taxon>Viridiplantae</taxon>
        <taxon>Streptophyta</taxon>
        <taxon>Embryophyta</taxon>
        <taxon>Tracheophyta</taxon>
        <taxon>Spermatophyta</taxon>
        <taxon>Magnoliopsida</taxon>
        <taxon>eudicotyledons</taxon>
        <taxon>Gunneridae</taxon>
        <taxon>Pentapetalae</taxon>
        <taxon>asterids</taxon>
        <taxon>lamiids</taxon>
        <taxon>Lamiales</taxon>
        <taxon>Orobanchaceae</taxon>
        <taxon>Pedicularideae</taxon>
        <taxon>Castillejinae</taxon>
        <taxon>Castilleja</taxon>
    </lineage>
</organism>
<comment type="caution">
    <text evidence="8">The sequence shown here is derived from an EMBL/GenBank/DDBJ whole genome shotgun (WGS) entry which is preliminary data.</text>
</comment>
<dbReference type="InterPro" id="IPR001611">
    <property type="entry name" value="Leu-rich_rpt"/>
</dbReference>
<evidence type="ECO:0000256" key="4">
    <source>
        <dbReference type="ARBA" id="ARBA00022737"/>
    </source>
</evidence>
<evidence type="ECO:0000256" key="6">
    <source>
        <dbReference type="SAM" id="SignalP"/>
    </source>
</evidence>
<evidence type="ECO:0000256" key="2">
    <source>
        <dbReference type="ARBA" id="ARBA00022614"/>
    </source>
</evidence>
<accession>A0ABD3BL78</accession>
<dbReference type="InterPro" id="IPR032675">
    <property type="entry name" value="LRR_dom_sf"/>
</dbReference>
<dbReference type="Pfam" id="PF00560">
    <property type="entry name" value="LRR_1"/>
    <property type="match status" value="3"/>
</dbReference>
<keyword evidence="4" id="KW-0677">Repeat</keyword>
<gene>
    <name evidence="8" type="ORF">CASFOL_038531</name>
</gene>
<evidence type="ECO:0000256" key="1">
    <source>
        <dbReference type="ARBA" id="ARBA00004370"/>
    </source>
</evidence>
<dbReference type="Pfam" id="PF08263">
    <property type="entry name" value="LRRNT_2"/>
    <property type="match status" value="1"/>
</dbReference>
<dbReference type="Gene3D" id="3.80.10.10">
    <property type="entry name" value="Ribonuclease Inhibitor"/>
    <property type="match status" value="1"/>
</dbReference>
<evidence type="ECO:0000313" key="8">
    <source>
        <dbReference type="EMBL" id="KAL3618210.1"/>
    </source>
</evidence>
<keyword evidence="5" id="KW-0472">Membrane</keyword>
<dbReference type="PANTHER" id="PTHR47988">
    <property type="entry name" value="SOMATIC EMBRYOGENESIS RECEPTOR KINASE 1"/>
    <property type="match status" value="1"/>
</dbReference>
<protein>
    <recommendedName>
        <fullName evidence="7">Leucine-rich repeat-containing N-terminal plant-type domain-containing protein</fullName>
    </recommendedName>
</protein>
<dbReference type="SUPFAM" id="SSF52058">
    <property type="entry name" value="L domain-like"/>
    <property type="match status" value="1"/>
</dbReference>
<sequence>MDRVRVVMCLIMLLHTISVVYANDEGDALFAFKTRLIDPDNMDPTLKTPCRWFHITCEGGSVTRIDLGDCGLSGQLVPELGRLKNLKFLLLYQNNLSGPIPPELGDLNNLWSLDLSRNVLTGPLPASLGKLSSVKFLQLNDNKLSGCTPIGAWRSIIPHLEVVCLRTC</sequence>
<evidence type="ECO:0000313" key="9">
    <source>
        <dbReference type="Proteomes" id="UP001632038"/>
    </source>
</evidence>
<dbReference type="EMBL" id="JAVIJP010000081">
    <property type="protein sequence ID" value="KAL3618210.1"/>
    <property type="molecule type" value="Genomic_DNA"/>
</dbReference>
<keyword evidence="3 6" id="KW-0732">Signal</keyword>
<feature type="domain" description="Leucine-rich repeat-containing N-terminal plant-type" evidence="7">
    <location>
        <begin position="23"/>
        <end position="57"/>
    </location>
</feature>
<keyword evidence="2" id="KW-0433">Leucine-rich repeat</keyword>